<name>L7FPG9_ENTIV</name>
<dbReference type="InterPro" id="IPR001568">
    <property type="entry name" value="RNase_T2-like"/>
</dbReference>
<dbReference type="Proteomes" id="UP000014680">
    <property type="component" value="Unassembled WGS sequence"/>
</dbReference>
<dbReference type="AlphaFoldDB" id="L7FPG9"/>
<dbReference type="EMBL" id="KB206139">
    <property type="protein sequence ID" value="ELP95334.1"/>
    <property type="molecule type" value="Genomic_DNA"/>
</dbReference>
<organism evidence="4 5">
    <name type="scientific">Entamoeba invadens IP1</name>
    <dbReference type="NCBI Taxonomy" id="370355"/>
    <lineage>
        <taxon>Eukaryota</taxon>
        <taxon>Amoebozoa</taxon>
        <taxon>Evosea</taxon>
        <taxon>Archamoebae</taxon>
        <taxon>Mastigamoebida</taxon>
        <taxon>Entamoebidae</taxon>
        <taxon>Entamoeba</taxon>
    </lineage>
</organism>
<dbReference type="InterPro" id="IPR036430">
    <property type="entry name" value="RNase_T2-like_sf"/>
</dbReference>
<dbReference type="PANTHER" id="PTHR11240:SF22">
    <property type="entry name" value="RIBONUCLEASE T2"/>
    <property type="match status" value="1"/>
</dbReference>
<feature type="compositionally biased region" description="Low complexity" evidence="3">
    <location>
        <begin position="42"/>
        <end position="54"/>
    </location>
</feature>
<evidence type="ECO:0000313" key="5">
    <source>
        <dbReference type="Proteomes" id="UP000014680"/>
    </source>
</evidence>
<dbReference type="KEGG" id="eiv:EIN_217990"/>
<evidence type="ECO:0000313" key="4">
    <source>
        <dbReference type="EMBL" id="ELP95334.1"/>
    </source>
</evidence>
<evidence type="ECO:0000256" key="3">
    <source>
        <dbReference type="SAM" id="MobiDB-lite"/>
    </source>
</evidence>
<dbReference type="GO" id="GO:0003723">
    <property type="term" value="F:RNA binding"/>
    <property type="evidence" value="ECO:0007669"/>
    <property type="project" value="InterPro"/>
</dbReference>
<dbReference type="GeneID" id="14894323"/>
<feature type="region of interest" description="Disordered" evidence="3">
    <location>
        <begin position="42"/>
        <end position="69"/>
    </location>
</feature>
<dbReference type="GO" id="GO:0006401">
    <property type="term" value="P:RNA catabolic process"/>
    <property type="evidence" value="ECO:0007669"/>
    <property type="project" value="TreeGrafter"/>
</dbReference>
<dbReference type="GO" id="GO:0005576">
    <property type="term" value="C:extracellular region"/>
    <property type="evidence" value="ECO:0007669"/>
    <property type="project" value="TreeGrafter"/>
</dbReference>
<proteinExistence type="inferred from homology"/>
<protein>
    <submittedName>
        <fullName evidence="4">Uncharacterized protein</fullName>
    </submittedName>
</protein>
<evidence type="ECO:0000256" key="2">
    <source>
        <dbReference type="RuleBase" id="RU004328"/>
    </source>
</evidence>
<evidence type="ECO:0000256" key="1">
    <source>
        <dbReference type="ARBA" id="ARBA00007469"/>
    </source>
</evidence>
<accession>L7FPG9</accession>
<reference evidence="4 5" key="1">
    <citation type="submission" date="2012-10" db="EMBL/GenBank/DDBJ databases">
        <authorList>
            <person name="Zafar N."/>
            <person name="Inman J."/>
            <person name="Hall N."/>
            <person name="Lorenzi H."/>
            <person name="Caler E."/>
        </authorList>
    </citation>
    <scope>NUCLEOTIDE SEQUENCE [LARGE SCALE GENOMIC DNA]</scope>
    <source>
        <strain evidence="4 5">IP1</strain>
    </source>
</reference>
<dbReference type="SUPFAM" id="SSF55895">
    <property type="entry name" value="Ribonuclease Rh-like"/>
    <property type="match status" value="1"/>
</dbReference>
<sequence length="432" mass="51236">MCVLLFVLITLSFGQPGTPDKPKHAKEKDEQHFPEMKSLEQTLPTVQQPQTQQPGIHRLNPETAPFVPRQQNLPSQHEIVQQHPQHVPQQHFYYHHLQQFPQQQYYYYPQQLPQQTVYPTQHFPHVVHPQQLAQQQYEQLGARPRVVQYTQQQHVVEHHLPPHIPQQVPQLHPAQSEMTPIPFRPKIVLFEKYYFCDSYKPQDIKVNNFAIVRFWPGEVCRTKWCAIPKKTPSVREEFLLHGFWPQIRINRNLICCEFKLPISKTEKLILNNEELTTLIYANWISVEKCGLSVYQFDKHGTCGMLNYDNKNAIFEYINTAIKLYRKYDVWKILKESELKVEPNKMYNIEDIKRVVENACGAEPVFTCSSKYSVHEMKLCYDMRTNRLNPHPVKCLDKNYREERRRCGNQIMFAPFPEYLLDPETAPRNNCIY</sequence>
<dbReference type="GO" id="GO:0033897">
    <property type="term" value="F:ribonuclease T2 activity"/>
    <property type="evidence" value="ECO:0007669"/>
    <property type="project" value="InterPro"/>
</dbReference>
<dbReference type="RefSeq" id="XP_004262105.1">
    <property type="nucleotide sequence ID" value="XM_004262057.1"/>
</dbReference>
<dbReference type="OrthoDB" id="435754at2759"/>
<comment type="similarity">
    <text evidence="1 2">Belongs to the RNase T2 family.</text>
</comment>
<dbReference type="VEuPathDB" id="AmoebaDB:EIN_217990"/>
<gene>
    <name evidence="4" type="ORF">EIN_217990</name>
</gene>
<dbReference type="Pfam" id="PF00445">
    <property type="entry name" value="Ribonuclease_T2"/>
    <property type="match status" value="1"/>
</dbReference>
<dbReference type="Gene3D" id="3.90.730.10">
    <property type="entry name" value="Ribonuclease T2-like"/>
    <property type="match status" value="1"/>
</dbReference>
<keyword evidence="5" id="KW-1185">Reference proteome</keyword>
<dbReference type="PANTHER" id="PTHR11240">
    <property type="entry name" value="RIBONUCLEASE T2"/>
    <property type="match status" value="1"/>
</dbReference>